<feature type="transmembrane region" description="Helical" evidence="2">
    <location>
        <begin position="20"/>
        <end position="42"/>
    </location>
</feature>
<evidence type="ECO:0000256" key="2">
    <source>
        <dbReference type="SAM" id="Phobius"/>
    </source>
</evidence>
<dbReference type="VEuPathDB" id="FungiDB:BO97DRAFT_178102"/>
<protein>
    <submittedName>
        <fullName evidence="3">Uncharacterized protein</fullName>
    </submittedName>
</protein>
<organism evidence="3 4">
    <name type="scientific">Aspergillus homomorphus (strain CBS 101889)</name>
    <dbReference type="NCBI Taxonomy" id="1450537"/>
    <lineage>
        <taxon>Eukaryota</taxon>
        <taxon>Fungi</taxon>
        <taxon>Dikarya</taxon>
        <taxon>Ascomycota</taxon>
        <taxon>Pezizomycotina</taxon>
        <taxon>Eurotiomycetes</taxon>
        <taxon>Eurotiomycetidae</taxon>
        <taxon>Eurotiales</taxon>
        <taxon>Aspergillaceae</taxon>
        <taxon>Aspergillus</taxon>
        <taxon>Aspergillus subgen. Circumdati</taxon>
    </lineage>
</organism>
<accession>A0A395I6Z5</accession>
<keyword evidence="4" id="KW-1185">Reference proteome</keyword>
<dbReference type="Proteomes" id="UP000248961">
    <property type="component" value="Unassembled WGS sequence"/>
</dbReference>
<gene>
    <name evidence="3" type="ORF">BO97DRAFT_178102</name>
</gene>
<name>A0A395I6Z5_ASPHC</name>
<evidence type="ECO:0000313" key="4">
    <source>
        <dbReference type="Proteomes" id="UP000248961"/>
    </source>
</evidence>
<feature type="compositionally biased region" description="Polar residues" evidence="1">
    <location>
        <begin position="204"/>
        <end position="219"/>
    </location>
</feature>
<keyword evidence="2" id="KW-0472">Membrane</keyword>
<keyword evidence="2" id="KW-1133">Transmembrane helix</keyword>
<dbReference type="OrthoDB" id="4509022at2759"/>
<reference evidence="3 4" key="1">
    <citation type="submission" date="2018-02" db="EMBL/GenBank/DDBJ databases">
        <title>The genomes of Aspergillus section Nigri reveals drivers in fungal speciation.</title>
        <authorList>
            <consortium name="DOE Joint Genome Institute"/>
            <person name="Vesth T.C."/>
            <person name="Nybo J."/>
            <person name="Theobald S."/>
            <person name="Brandl J."/>
            <person name="Frisvad J.C."/>
            <person name="Nielsen K.F."/>
            <person name="Lyhne E.K."/>
            <person name="Kogle M.E."/>
            <person name="Kuo A."/>
            <person name="Riley R."/>
            <person name="Clum A."/>
            <person name="Nolan M."/>
            <person name="Lipzen A."/>
            <person name="Salamov A."/>
            <person name="Henrissat B."/>
            <person name="Wiebenga A."/>
            <person name="De vries R.P."/>
            <person name="Grigoriev I.V."/>
            <person name="Mortensen U.H."/>
            <person name="Andersen M.R."/>
            <person name="Baker S.E."/>
        </authorList>
    </citation>
    <scope>NUCLEOTIDE SEQUENCE [LARGE SCALE GENOMIC DNA]</scope>
    <source>
        <strain evidence="3 4">CBS 101889</strain>
    </source>
</reference>
<evidence type="ECO:0000313" key="3">
    <source>
        <dbReference type="EMBL" id="RAL15970.1"/>
    </source>
</evidence>
<evidence type="ECO:0000256" key="1">
    <source>
        <dbReference type="SAM" id="MobiDB-lite"/>
    </source>
</evidence>
<dbReference type="GeneID" id="37194642"/>
<dbReference type="EMBL" id="KZ824270">
    <property type="protein sequence ID" value="RAL15970.1"/>
    <property type="molecule type" value="Genomic_DNA"/>
</dbReference>
<dbReference type="AlphaFoldDB" id="A0A395I6Z5"/>
<proteinExistence type="predicted"/>
<sequence>MQTQILEGRSTGLSSSSMDAMIIGVVIGSMVLLAVIGIFAYLCHKKRAMQRREDRQFLIDHHLSFALGYYPTLRDLEANQKEQQPGGGVTVREITSLADLPPPTQPMSRLSAHYHSPVEDLLRDPPPAYQPLPAYDPSRYHRVDTAPLGLAIPYNPALVQQDERPSSFVLSPPAPIMAQRDSFVTPRFSFQPSPTIGPMRDLNEVSSLSSSNPDTSVQTPRRPKPVLSRLVTDLR</sequence>
<dbReference type="RefSeq" id="XP_025555124.1">
    <property type="nucleotide sequence ID" value="XM_025690353.1"/>
</dbReference>
<keyword evidence="2" id="KW-0812">Transmembrane</keyword>
<feature type="region of interest" description="Disordered" evidence="1">
    <location>
        <begin position="188"/>
        <end position="235"/>
    </location>
</feature>